<proteinExistence type="predicted"/>
<sequence length="113" mass="12661">MKARMSAATARQNLPAGTQEAVRAMVDAEFAERQKIYANRILLAVCLALNDIAGFGDKRLMYILQGIEDITSDYAERAGKNYRPETAEEDKVAQMMQDELLGRGRTHIVIRSK</sequence>
<evidence type="ECO:0000313" key="1">
    <source>
        <dbReference type="EMBL" id="DAG05647.1"/>
    </source>
</evidence>
<protein>
    <submittedName>
        <fullName evidence="1">Uncharacterized protein</fullName>
    </submittedName>
</protein>
<dbReference type="EMBL" id="BK016262">
    <property type="protein sequence ID" value="DAG05647.1"/>
    <property type="molecule type" value="Genomic_DNA"/>
</dbReference>
<organism evidence="1">
    <name type="scientific">Siphoviridae sp. ct3R43</name>
    <dbReference type="NCBI Taxonomy" id="2825321"/>
    <lineage>
        <taxon>Viruses</taxon>
        <taxon>Duplodnaviria</taxon>
        <taxon>Heunggongvirae</taxon>
        <taxon>Uroviricota</taxon>
        <taxon>Caudoviricetes</taxon>
    </lineage>
</organism>
<reference evidence="1" key="1">
    <citation type="journal article" date="2021" name="Proc. Natl. Acad. Sci. U.S.A.">
        <title>A Catalog of Tens of Thousands of Viruses from Human Metagenomes Reveals Hidden Associations with Chronic Diseases.</title>
        <authorList>
            <person name="Tisza M.J."/>
            <person name="Buck C.B."/>
        </authorList>
    </citation>
    <scope>NUCLEOTIDE SEQUENCE</scope>
    <source>
        <strain evidence="1">Ct3R43</strain>
    </source>
</reference>
<name>A0A8S5VGD1_9CAUD</name>
<accession>A0A8S5VGD1</accession>